<gene>
    <name evidence="4" type="ORF">OKA05_18680</name>
</gene>
<feature type="signal peptide" evidence="2">
    <location>
        <begin position="1"/>
        <end position="17"/>
    </location>
</feature>
<dbReference type="InterPro" id="IPR051262">
    <property type="entry name" value="SMP-30/CGR1_Lactonase"/>
</dbReference>
<evidence type="ECO:0000313" key="4">
    <source>
        <dbReference type="EMBL" id="MCW1924597.1"/>
    </source>
</evidence>
<evidence type="ECO:0000256" key="2">
    <source>
        <dbReference type="SAM" id="SignalP"/>
    </source>
</evidence>
<dbReference type="EMBL" id="JAPDDT010000009">
    <property type="protein sequence ID" value="MCW1924597.1"/>
    <property type="molecule type" value="Genomic_DNA"/>
</dbReference>
<protein>
    <submittedName>
        <fullName evidence="4">SMP-30/gluconolactonase/LRE family protein</fullName>
    </submittedName>
</protein>
<proteinExistence type="predicted"/>
<comment type="caution">
    <text evidence="4">The sequence shown here is derived from an EMBL/GenBank/DDBJ whole genome shotgun (WGS) entry which is preliminary data.</text>
</comment>
<organism evidence="4 5">
    <name type="scientific">Luteolibacter arcticus</name>
    <dbReference type="NCBI Taxonomy" id="1581411"/>
    <lineage>
        <taxon>Bacteria</taxon>
        <taxon>Pseudomonadati</taxon>
        <taxon>Verrucomicrobiota</taxon>
        <taxon>Verrucomicrobiia</taxon>
        <taxon>Verrucomicrobiales</taxon>
        <taxon>Verrucomicrobiaceae</taxon>
        <taxon>Luteolibacter</taxon>
    </lineage>
</organism>
<dbReference type="Pfam" id="PF08450">
    <property type="entry name" value="SGL"/>
    <property type="match status" value="1"/>
</dbReference>
<dbReference type="InterPro" id="IPR013658">
    <property type="entry name" value="SGL"/>
</dbReference>
<keyword evidence="1" id="KW-0378">Hydrolase</keyword>
<evidence type="ECO:0000259" key="3">
    <source>
        <dbReference type="Pfam" id="PF08450"/>
    </source>
</evidence>
<feature type="chain" id="PRO_5046508088" evidence="2">
    <location>
        <begin position="18"/>
        <end position="320"/>
    </location>
</feature>
<dbReference type="PANTHER" id="PTHR47572">
    <property type="entry name" value="LIPOPROTEIN-RELATED"/>
    <property type="match status" value="1"/>
</dbReference>
<dbReference type="InterPro" id="IPR005511">
    <property type="entry name" value="SMP-30"/>
</dbReference>
<dbReference type="PRINTS" id="PR01790">
    <property type="entry name" value="SMP30FAMILY"/>
</dbReference>
<dbReference type="SUPFAM" id="SSF63829">
    <property type="entry name" value="Calcium-dependent phosphotriesterase"/>
    <property type="match status" value="1"/>
</dbReference>
<dbReference type="InterPro" id="IPR011042">
    <property type="entry name" value="6-blade_b-propeller_TolB-like"/>
</dbReference>
<evidence type="ECO:0000313" key="5">
    <source>
        <dbReference type="Proteomes" id="UP001320876"/>
    </source>
</evidence>
<dbReference type="Proteomes" id="UP001320876">
    <property type="component" value="Unassembled WGS sequence"/>
</dbReference>
<sequence>MMKAVFLLALIPSLVSAQESIERLDPALDAILDPAAKIETLCKGFDWAEGPVWDEKEKRLLFSDVPRNTIYQWKEGDTEATVFMKPSGYTGVAPYGSEPGSNGLAMDEKGQLYCCEHGDRRVSYLTPGGGKRTLADNFNGKRFNSPNDLAIARNGDVYFTDPPYGMPGREKDAQFRELPFHGVYRVTPQGVVSLLTRDLDRPNGVALSPDNKTLYVAQSHGPAPIIMAYPLKPDGSTEGGKVFFNCKELKGPGSPDGIKVDAKGNVFSTGPGGCLIFNPEGMLLGRILCGRPTANVAFGENGTRLYLTSDDRLLRVSLKQ</sequence>
<evidence type="ECO:0000256" key="1">
    <source>
        <dbReference type="ARBA" id="ARBA00022801"/>
    </source>
</evidence>
<keyword evidence="2" id="KW-0732">Signal</keyword>
<name>A0ABT3GM73_9BACT</name>
<feature type="domain" description="SMP-30/Gluconolactonase/LRE-like region" evidence="3">
    <location>
        <begin position="47"/>
        <end position="309"/>
    </location>
</feature>
<keyword evidence="5" id="KW-1185">Reference proteome</keyword>
<dbReference type="Gene3D" id="2.120.10.30">
    <property type="entry name" value="TolB, C-terminal domain"/>
    <property type="match status" value="1"/>
</dbReference>
<dbReference type="PANTHER" id="PTHR47572:SF4">
    <property type="entry name" value="LACTONASE DRP35"/>
    <property type="match status" value="1"/>
</dbReference>
<reference evidence="4 5" key="1">
    <citation type="submission" date="2022-10" db="EMBL/GenBank/DDBJ databases">
        <title>Luteolibacter arcticus strain CCTCC AB 2014275, whole genome shotgun sequencing project.</title>
        <authorList>
            <person name="Zhao G."/>
            <person name="Shen L."/>
        </authorList>
    </citation>
    <scope>NUCLEOTIDE SEQUENCE [LARGE SCALE GENOMIC DNA]</scope>
    <source>
        <strain evidence="4 5">CCTCC AB 2014275</strain>
    </source>
</reference>
<accession>A0ABT3GM73</accession>